<gene>
    <name evidence="2" type="ORF">GCM10009665_59030</name>
</gene>
<feature type="region of interest" description="Disordered" evidence="1">
    <location>
        <begin position="48"/>
        <end position="75"/>
    </location>
</feature>
<evidence type="ECO:0000313" key="2">
    <source>
        <dbReference type="EMBL" id="GAA1261501.1"/>
    </source>
</evidence>
<name>A0ABP4HHW7_9ACTN</name>
<evidence type="ECO:0000256" key="1">
    <source>
        <dbReference type="SAM" id="MobiDB-lite"/>
    </source>
</evidence>
<dbReference type="Proteomes" id="UP001500037">
    <property type="component" value="Unassembled WGS sequence"/>
</dbReference>
<organism evidence="2 3">
    <name type="scientific">Kitasatospora nipponensis</name>
    <dbReference type="NCBI Taxonomy" id="258049"/>
    <lineage>
        <taxon>Bacteria</taxon>
        <taxon>Bacillati</taxon>
        <taxon>Actinomycetota</taxon>
        <taxon>Actinomycetes</taxon>
        <taxon>Kitasatosporales</taxon>
        <taxon>Streptomycetaceae</taxon>
        <taxon>Kitasatospora</taxon>
    </lineage>
</organism>
<reference evidence="3" key="1">
    <citation type="journal article" date="2019" name="Int. J. Syst. Evol. Microbiol.">
        <title>The Global Catalogue of Microorganisms (GCM) 10K type strain sequencing project: providing services to taxonomists for standard genome sequencing and annotation.</title>
        <authorList>
            <consortium name="The Broad Institute Genomics Platform"/>
            <consortium name="The Broad Institute Genome Sequencing Center for Infectious Disease"/>
            <person name="Wu L."/>
            <person name="Ma J."/>
        </authorList>
    </citation>
    <scope>NUCLEOTIDE SEQUENCE [LARGE SCALE GENOMIC DNA]</scope>
    <source>
        <strain evidence="3">JCM 13004</strain>
    </source>
</reference>
<sequence length="100" mass="10959">MDHGFGAGWEGLVAADQAAVVHEPAHCPPRGNLPDRRPDDPRLNLRVRRRMSPLDEPLTRSDAISGPAIESAHPSPMSMARRFFGSRLQGDLALRGVLWA</sequence>
<dbReference type="EMBL" id="BAAALF010000145">
    <property type="protein sequence ID" value="GAA1261501.1"/>
    <property type="molecule type" value="Genomic_DNA"/>
</dbReference>
<keyword evidence="3" id="KW-1185">Reference proteome</keyword>
<comment type="caution">
    <text evidence="2">The sequence shown here is derived from an EMBL/GenBank/DDBJ whole genome shotgun (WGS) entry which is preliminary data.</text>
</comment>
<evidence type="ECO:0000313" key="3">
    <source>
        <dbReference type="Proteomes" id="UP001500037"/>
    </source>
</evidence>
<protein>
    <submittedName>
        <fullName evidence="2">Uncharacterized protein</fullName>
    </submittedName>
</protein>
<accession>A0ABP4HHW7</accession>
<proteinExistence type="predicted"/>